<evidence type="ECO:0000313" key="2">
    <source>
        <dbReference type="EMBL" id="EBY0600937.1"/>
    </source>
</evidence>
<protein>
    <submittedName>
        <fullName evidence="2">Uncharacterized protein</fullName>
    </submittedName>
</protein>
<keyword evidence="1" id="KW-1133">Transmembrane helix</keyword>
<evidence type="ECO:0000256" key="1">
    <source>
        <dbReference type="SAM" id="Phobius"/>
    </source>
</evidence>
<feature type="transmembrane region" description="Helical" evidence="1">
    <location>
        <begin position="43"/>
        <end position="69"/>
    </location>
</feature>
<gene>
    <name evidence="2" type="ORF">DUR78_19940</name>
</gene>
<organism evidence="2">
    <name type="scientific">Salmonella oranienberg</name>
    <dbReference type="NCBI Taxonomy" id="28147"/>
    <lineage>
        <taxon>Bacteria</taxon>
        <taxon>Pseudomonadati</taxon>
        <taxon>Pseudomonadota</taxon>
        <taxon>Gammaproteobacteria</taxon>
        <taxon>Enterobacterales</taxon>
        <taxon>Enterobacteriaceae</taxon>
        <taxon>Salmonella</taxon>
    </lineage>
</organism>
<comment type="caution">
    <text evidence="2">The sequence shown here is derived from an EMBL/GenBank/DDBJ whole genome shotgun (WGS) entry which is preliminary data.</text>
</comment>
<reference evidence="2" key="1">
    <citation type="submission" date="2018-07" db="EMBL/GenBank/DDBJ databases">
        <authorList>
            <person name="Ashton P.M."/>
            <person name="Dallman T."/>
            <person name="Nair S."/>
            <person name="De Pinna E."/>
            <person name="Peters T."/>
            <person name="Grant K."/>
        </authorList>
    </citation>
    <scope>NUCLEOTIDE SEQUENCE</scope>
    <source>
        <strain evidence="2">516939</strain>
    </source>
</reference>
<dbReference type="AlphaFoldDB" id="A0A5W8FZL7"/>
<sequence length="138" mass="15708">MRDYSQLSTQELTVRLEGVQDIHKKVTFAARDGSPRSLQGMSLAALFMSGVWILSDNLLLSGATCLLVYGVVMRYSRAPADWQELLDRLLSRLEPLQSSPLRWLRTDRVSWSYAERRLQQEMALILSALRHPSDCLNA</sequence>
<proteinExistence type="predicted"/>
<accession>A0A5W8FZL7</accession>
<keyword evidence="1" id="KW-0472">Membrane</keyword>
<keyword evidence="1" id="KW-0812">Transmembrane</keyword>
<dbReference type="EMBL" id="AAHMZU010000021">
    <property type="protein sequence ID" value="EBY0600937.1"/>
    <property type="molecule type" value="Genomic_DNA"/>
</dbReference>
<name>A0A5W8FZL7_SALON</name>